<dbReference type="Pfam" id="PF18299">
    <property type="entry name" value="R2K_2"/>
    <property type="match status" value="1"/>
</dbReference>
<evidence type="ECO:0000313" key="2">
    <source>
        <dbReference type="EMBL" id="OHU47272.1"/>
    </source>
</evidence>
<comment type="caution">
    <text evidence="2">The sequence shown here is derived from an EMBL/GenBank/DDBJ whole genome shotgun (WGS) entry which is preliminary data.</text>
</comment>
<protein>
    <recommendedName>
        <fullName evidence="1">ATP-grasp domain-containing protein</fullName>
    </recommendedName>
</protein>
<evidence type="ECO:0000313" key="3">
    <source>
        <dbReference type="Proteomes" id="UP000180043"/>
    </source>
</evidence>
<organism evidence="2 3">
    <name type="scientific">Mycobacteroides chelonae</name>
    <name type="common">Mycobacterium chelonae</name>
    <dbReference type="NCBI Taxonomy" id="1774"/>
    <lineage>
        <taxon>Bacteria</taxon>
        <taxon>Bacillati</taxon>
        <taxon>Actinomycetota</taxon>
        <taxon>Actinomycetes</taxon>
        <taxon>Mycobacteriales</taxon>
        <taxon>Mycobacteriaceae</taxon>
        <taxon>Mycobacteroides</taxon>
    </lineage>
</organism>
<dbReference type="EMBL" id="MLIQ01000042">
    <property type="protein sequence ID" value="OHU47272.1"/>
    <property type="molecule type" value="Genomic_DNA"/>
</dbReference>
<reference evidence="2 3" key="1">
    <citation type="submission" date="2016-10" db="EMBL/GenBank/DDBJ databases">
        <title>Evaluation of Human, Veterinary and Environmental Mycobacterium chelonae Isolates by Core Genome Phylogenomic Analysis, Targeted Gene Comparison, and Anti-microbial Susceptibility Patterns: A Tale of Mistaken Identities.</title>
        <authorList>
            <person name="Fogelson S.B."/>
            <person name="Camus A.C."/>
            <person name="Lorenz W."/>
            <person name="Vasireddy R."/>
            <person name="Vasireddy S."/>
            <person name="Smith T."/>
            <person name="Brown-Elliott B.A."/>
            <person name="Wallace R.J.Jr."/>
            <person name="Hasan N.A."/>
            <person name="Reischl U."/>
            <person name="Sanchez S."/>
        </authorList>
    </citation>
    <scope>NUCLEOTIDE SEQUENCE [LARGE SCALE GENOMIC DNA]</scope>
    <source>
        <strain evidence="2 3">15515</strain>
    </source>
</reference>
<dbReference type="Proteomes" id="UP000180043">
    <property type="component" value="Unassembled WGS sequence"/>
</dbReference>
<dbReference type="InterPro" id="IPR041261">
    <property type="entry name" value="R2K_2"/>
</dbReference>
<name>A0A1S1LIX8_MYCCH</name>
<dbReference type="RefSeq" id="WP_070947890.1">
    <property type="nucleotide sequence ID" value="NZ_MLIQ01000042.1"/>
</dbReference>
<proteinExistence type="predicted"/>
<dbReference type="AlphaFoldDB" id="A0A1S1LIX8"/>
<gene>
    <name evidence="2" type="ORF">BKG82_26840</name>
</gene>
<sequence>MRPFRVVTRKNWLADLFKPFGAVQDFGFDIDPDTAPETYWWAPGAWVASASKTGVDLPLLSCGPYWLDRLPWCYTGRDIRTAALGDLPKESTRPLFVKLPEAKTDSCPAQIYDTPQLAETWRGFGFPDNTLVQWQSVVEFVTEARFFIADGAVAASSLYRHKDWMWGADDTPHLRSEMRTMDRFVGAVLNDQAVAYPPGFVLDVGITQSGEARVVEANAAWSSGPYDADPAGVVAAIKASHDHRDVHRKWRWRDHADSVWAKAVPLKTSKTAH</sequence>
<feature type="domain" description="ATP-grasp" evidence="1">
    <location>
        <begin position="74"/>
        <end position="234"/>
    </location>
</feature>
<accession>A0A1S1LIX8</accession>
<evidence type="ECO:0000259" key="1">
    <source>
        <dbReference type="Pfam" id="PF18299"/>
    </source>
</evidence>